<sequence length="636" mass="69827">MAAQVSPASMQPSELDTLTLDHILSDLDSLSPNASLLRLASATAPSTTQATSFGNSKDLLTSFEADTFTSSSTTSSSAQKRKEYVALSHELLASFQNAQRLNTEQVSAEQVGLLLPSERNRVGPSSASSGKASDSLGRDATGRAKATGTRTDLLHVKVAHLQTQVDAWDAVLDHAVKLADDPTAQTNHVDVDASEDPIPGAPNASHPTTKADAVPPSSPSYEQRIYRTKQQHAHSNRDSYMVGASEVAGGGLNDDTEKWQFVAGHHWWCKVISTQPSTKQWPATMNAGGQSSGHIQMLQAAMDRQLSIIIESGSAESEHARLTRPQNGFTAYSQPLQPSDPTETFERSSSSQPWAPMVLADVDLVRINKAYFRTNRRLDAVKVYQHNLRVGVWYLDEYDPTKLVFKKEKDKQHFLKLIEPDVSMQTCQTGTVDENVEAVTEKKIDKKPTAPNEATEAKANDESSRLAALEAALYQSQSLADTLLQMAKTRIDSQKTEQACSAHTPPDNDRRLSSEQPSTAGYPNCVHSIHPNLGSNDSFSSRPDSSYDALFSSDVVRSMLAEREDTPVTNVSAEESQQEEEHEDPGLWGWPNHRAVECVQDDVCRLCLADPNLEWIIARCVDEHFRDHSVDYPEYG</sequence>
<name>A0A8H8QIB9_9BASI</name>
<accession>A0A8H8QIB9</accession>
<dbReference type="EMBL" id="ULHB01000005">
    <property type="protein sequence ID" value="SYW75081.1"/>
    <property type="molecule type" value="Genomic_DNA"/>
</dbReference>
<organism evidence="2 3">
    <name type="scientific">Ustilago bromivora</name>
    <dbReference type="NCBI Taxonomy" id="307758"/>
    <lineage>
        <taxon>Eukaryota</taxon>
        <taxon>Fungi</taxon>
        <taxon>Dikarya</taxon>
        <taxon>Basidiomycota</taxon>
        <taxon>Ustilaginomycotina</taxon>
        <taxon>Ustilaginomycetes</taxon>
        <taxon>Ustilaginales</taxon>
        <taxon>Ustilaginaceae</taxon>
        <taxon>Ustilago</taxon>
    </lineage>
</organism>
<gene>
    <name evidence="2" type="ORF">UBRO2_00491</name>
</gene>
<proteinExistence type="predicted"/>
<feature type="region of interest" description="Disordered" evidence="1">
    <location>
        <begin position="442"/>
        <end position="462"/>
    </location>
</feature>
<feature type="region of interest" description="Disordered" evidence="1">
    <location>
        <begin position="188"/>
        <end position="220"/>
    </location>
</feature>
<dbReference type="AlphaFoldDB" id="A0A8H8QIB9"/>
<dbReference type="Proteomes" id="UP000658997">
    <property type="component" value="Unassembled WGS sequence"/>
</dbReference>
<evidence type="ECO:0000256" key="1">
    <source>
        <dbReference type="SAM" id="MobiDB-lite"/>
    </source>
</evidence>
<comment type="caution">
    <text evidence="2">The sequence shown here is derived from an EMBL/GenBank/DDBJ whole genome shotgun (WGS) entry which is preliminary data.</text>
</comment>
<feature type="region of interest" description="Disordered" evidence="1">
    <location>
        <begin position="563"/>
        <end position="588"/>
    </location>
</feature>
<evidence type="ECO:0000313" key="2">
    <source>
        <dbReference type="EMBL" id="SYW75081.1"/>
    </source>
</evidence>
<evidence type="ECO:0000313" key="3">
    <source>
        <dbReference type="Proteomes" id="UP000658997"/>
    </source>
</evidence>
<keyword evidence="3" id="KW-1185">Reference proteome</keyword>
<reference evidence="2" key="1">
    <citation type="submission" date="2018-08" db="EMBL/GenBank/DDBJ databases">
        <authorList>
            <person name="Guldener U."/>
        </authorList>
    </citation>
    <scope>NUCLEOTIDE SEQUENCE</scope>
    <source>
        <strain evidence="2">UB2</strain>
    </source>
</reference>
<feature type="region of interest" description="Disordered" evidence="1">
    <location>
        <begin position="329"/>
        <end position="350"/>
    </location>
</feature>
<protein>
    <submittedName>
        <fullName evidence="2">Uncharacterized protein</fullName>
    </submittedName>
</protein>
<feature type="compositionally biased region" description="Low complexity" evidence="1">
    <location>
        <begin position="125"/>
        <end position="135"/>
    </location>
</feature>
<feature type="region of interest" description="Disordered" evidence="1">
    <location>
        <begin position="493"/>
        <end position="527"/>
    </location>
</feature>
<feature type="region of interest" description="Disordered" evidence="1">
    <location>
        <begin position="115"/>
        <end position="145"/>
    </location>
</feature>